<reference evidence="2 3" key="1">
    <citation type="submission" date="2012-12" db="EMBL/GenBank/DDBJ databases">
        <title>Genome assembly of Fulvivirga imtechensis AK7.</title>
        <authorList>
            <person name="Nupur N."/>
            <person name="Khatri I."/>
            <person name="Kumar R."/>
            <person name="Subramanian S."/>
            <person name="Pinnaka A."/>
        </authorList>
    </citation>
    <scope>NUCLEOTIDE SEQUENCE [LARGE SCALE GENOMIC DNA]</scope>
    <source>
        <strain evidence="2 3">AK7</strain>
    </source>
</reference>
<name>L8JI08_9BACT</name>
<sequence length="40" mass="4695">MISRQRLVSFHKRSGFGVKESENISENRKNGYDQPKKQKS</sequence>
<protein>
    <submittedName>
        <fullName evidence="2">Uncharacterized protein</fullName>
    </submittedName>
</protein>
<dbReference type="Proteomes" id="UP000011135">
    <property type="component" value="Unassembled WGS sequence"/>
</dbReference>
<dbReference type="EMBL" id="AMZN01000114">
    <property type="protein sequence ID" value="ELR68455.1"/>
    <property type="molecule type" value="Genomic_DNA"/>
</dbReference>
<evidence type="ECO:0000313" key="2">
    <source>
        <dbReference type="EMBL" id="ELR68455.1"/>
    </source>
</evidence>
<comment type="caution">
    <text evidence="2">The sequence shown here is derived from an EMBL/GenBank/DDBJ whole genome shotgun (WGS) entry which is preliminary data.</text>
</comment>
<evidence type="ECO:0000256" key="1">
    <source>
        <dbReference type="SAM" id="MobiDB-lite"/>
    </source>
</evidence>
<accession>L8JI08</accession>
<proteinExistence type="predicted"/>
<evidence type="ECO:0000313" key="3">
    <source>
        <dbReference type="Proteomes" id="UP000011135"/>
    </source>
</evidence>
<organism evidence="2 3">
    <name type="scientific">Fulvivirga imtechensis AK7</name>
    <dbReference type="NCBI Taxonomy" id="1237149"/>
    <lineage>
        <taxon>Bacteria</taxon>
        <taxon>Pseudomonadati</taxon>
        <taxon>Bacteroidota</taxon>
        <taxon>Cytophagia</taxon>
        <taxon>Cytophagales</taxon>
        <taxon>Fulvivirgaceae</taxon>
        <taxon>Fulvivirga</taxon>
    </lineage>
</organism>
<dbReference type="AlphaFoldDB" id="L8JI08"/>
<gene>
    <name evidence="2" type="ORF">C900_00376</name>
</gene>
<feature type="region of interest" description="Disordered" evidence="1">
    <location>
        <begin position="13"/>
        <end position="40"/>
    </location>
</feature>
<keyword evidence="3" id="KW-1185">Reference proteome</keyword>
<feature type="compositionally biased region" description="Basic and acidic residues" evidence="1">
    <location>
        <begin position="19"/>
        <end position="40"/>
    </location>
</feature>